<evidence type="ECO:0000313" key="3">
    <source>
        <dbReference type="Proteomes" id="UP000233440"/>
    </source>
</evidence>
<protein>
    <recommendedName>
        <fullName evidence="1">Sin domain-containing protein</fullName>
    </recommendedName>
</protein>
<evidence type="ECO:0000259" key="1">
    <source>
        <dbReference type="PROSITE" id="PS51500"/>
    </source>
</evidence>
<dbReference type="OrthoDB" id="2942618at2"/>
<feature type="domain" description="Sin" evidence="1">
    <location>
        <begin position="3"/>
        <end position="41"/>
    </location>
</feature>
<name>A0A2N3LNE9_9BACI</name>
<dbReference type="EMBL" id="PIQO01000003">
    <property type="protein sequence ID" value="PKR86148.1"/>
    <property type="molecule type" value="Genomic_DNA"/>
</dbReference>
<comment type="caution">
    <text evidence="2">The sequence shown here is derived from an EMBL/GenBank/DDBJ whole genome shotgun (WGS) entry which is preliminary data.</text>
</comment>
<evidence type="ECO:0000313" key="2">
    <source>
        <dbReference type="EMBL" id="PKR86148.1"/>
    </source>
</evidence>
<dbReference type="GO" id="GO:0046983">
    <property type="term" value="F:protein dimerization activity"/>
    <property type="evidence" value="ECO:0007669"/>
    <property type="project" value="InterPro"/>
</dbReference>
<accession>A0A2N3LNE9</accession>
<dbReference type="InterPro" id="IPR036281">
    <property type="entry name" value="SinR/SinI_dimer_dom_sf"/>
</dbReference>
<dbReference type="AlphaFoldDB" id="A0A2N3LNE9"/>
<sequence length="47" mass="5366">MEKNLLPGAQKLDQEWVDLILAALDMGISVQEIKDFFQQKSSELDVM</sequence>
<organism evidence="2 3">
    <name type="scientific">Heyndrickxia camelliae</name>
    <dbReference type="NCBI Taxonomy" id="1707093"/>
    <lineage>
        <taxon>Bacteria</taxon>
        <taxon>Bacillati</taxon>
        <taxon>Bacillota</taxon>
        <taxon>Bacilli</taxon>
        <taxon>Bacillales</taxon>
        <taxon>Bacillaceae</taxon>
        <taxon>Heyndrickxia</taxon>
    </lineage>
</organism>
<dbReference type="RefSeq" id="WP_101353517.1">
    <property type="nucleotide sequence ID" value="NZ_PIQO01000003.1"/>
</dbReference>
<dbReference type="Proteomes" id="UP000233440">
    <property type="component" value="Unassembled WGS sequence"/>
</dbReference>
<keyword evidence="3" id="KW-1185">Reference proteome</keyword>
<dbReference type="InterPro" id="IPR010981">
    <property type="entry name" value="SinR/SinI_dimer_dom"/>
</dbReference>
<gene>
    <name evidence="2" type="ORF">CWO92_06300</name>
</gene>
<dbReference type="SUPFAM" id="SSF47406">
    <property type="entry name" value="SinR repressor dimerisation domain-like"/>
    <property type="match status" value="1"/>
</dbReference>
<dbReference type="PROSITE" id="PS51500">
    <property type="entry name" value="SIN"/>
    <property type="match status" value="1"/>
</dbReference>
<dbReference type="GO" id="GO:0006355">
    <property type="term" value="P:regulation of DNA-templated transcription"/>
    <property type="evidence" value="ECO:0007669"/>
    <property type="project" value="InterPro"/>
</dbReference>
<dbReference type="Pfam" id="PF08671">
    <property type="entry name" value="SinI"/>
    <property type="match status" value="1"/>
</dbReference>
<proteinExistence type="predicted"/>
<reference evidence="2 3" key="1">
    <citation type="submission" date="2017-11" db="EMBL/GenBank/DDBJ databases">
        <title>Bacillus camelliae sp. nov., isolated from pu'er tea.</title>
        <authorList>
            <person name="Niu L."/>
        </authorList>
    </citation>
    <scope>NUCLEOTIDE SEQUENCE [LARGE SCALE GENOMIC DNA]</scope>
    <source>
        <strain evidence="2 3">7578-1</strain>
    </source>
</reference>